<proteinExistence type="predicted"/>
<protein>
    <recommendedName>
        <fullName evidence="1">Ig-like domain-containing protein</fullName>
    </recommendedName>
</protein>
<accession>A0A381XUA4</accession>
<feature type="domain" description="Ig-like" evidence="1">
    <location>
        <begin position="26"/>
        <end position="116"/>
    </location>
</feature>
<organism evidence="2">
    <name type="scientific">marine metagenome</name>
    <dbReference type="NCBI Taxonomy" id="408172"/>
    <lineage>
        <taxon>unclassified sequences</taxon>
        <taxon>metagenomes</taxon>
        <taxon>ecological metagenomes</taxon>
    </lineage>
</organism>
<sequence>MKKHFILLTLICLGLSVPGCIHNYEPIISSITADPNPVHPGGIVSLSCKASDDDDSSILKEESLSYSWFAADGDIVSENEDNTATWTAPEDPGIYSISCSVSDQYNGLDIATIEVTVE</sequence>
<dbReference type="AlphaFoldDB" id="A0A381XUA4"/>
<dbReference type="InterPro" id="IPR035986">
    <property type="entry name" value="PKD_dom_sf"/>
</dbReference>
<dbReference type="InterPro" id="IPR007110">
    <property type="entry name" value="Ig-like_dom"/>
</dbReference>
<dbReference type="SUPFAM" id="SSF49299">
    <property type="entry name" value="PKD domain"/>
    <property type="match status" value="1"/>
</dbReference>
<name>A0A381XUA4_9ZZZZ</name>
<dbReference type="InterPro" id="IPR013783">
    <property type="entry name" value="Ig-like_fold"/>
</dbReference>
<dbReference type="CDD" id="cd00146">
    <property type="entry name" value="PKD"/>
    <property type="match status" value="1"/>
</dbReference>
<dbReference type="PROSITE" id="PS50835">
    <property type="entry name" value="IG_LIKE"/>
    <property type="match status" value="1"/>
</dbReference>
<reference evidence="2" key="1">
    <citation type="submission" date="2018-05" db="EMBL/GenBank/DDBJ databases">
        <authorList>
            <person name="Lanie J.A."/>
            <person name="Ng W.-L."/>
            <person name="Kazmierczak K.M."/>
            <person name="Andrzejewski T.M."/>
            <person name="Davidsen T.M."/>
            <person name="Wayne K.J."/>
            <person name="Tettelin H."/>
            <person name="Glass J.I."/>
            <person name="Rusch D."/>
            <person name="Podicherti R."/>
            <person name="Tsui H.-C.T."/>
            <person name="Winkler M.E."/>
        </authorList>
    </citation>
    <scope>NUCLEOTIDE SEQUENCE</scope>
</reference>
<evidence type="ECO:0000259" key="1">
    <source>
        <dbReference type="PROSITE" id="PS50835"/>
    </source>
</evidence>
<dbReference type="EMBL" id="UINC01016255">
    <property type="protein sequence ID" value="SVA67823.1"/>
    <property type="molecule type" value="Genomic_DNA"/>
</dbReference>
<dbReference type="Gene3D" id="2.60.40.10">
    <property type="entry name" value="Immunoglobulins"/>
    <property type="match status" value="1"/>
</dbReference>
<gene>
    <name evidence="2" type="ORF">METZ01_LOCUS120677</name>
</gene>
<evidence type="ECO:0000313" key="2">
    <source>
        <dbReference type="EMBL" id="SVA67823.1"/>
    </source>
</evidence>